<organism evidence="9 10">
    <name type="scientific">Tianweitania populi</name>
    <dbReference type="NCBI Taxonomy" id="1607949"/>
    <lineage>
        <taxon>Bacteria</taxon>
        <taxon>Pseudomonadati</taxon>
        <taxon>Pseudomonadota</taxon>
        <taxon>Alphaproteobacteria</taxon>
        <taxon>Hyphomicrobiales</taxon>
        <taxon>Phyllobacteriaceae</taxon>
        <taxon>Tianweitania</taxon>
    </lineage>
</organism>
<dbReference type="GO" id="GO:0020037">
    <property type="term" value="F:heme binding"/>
    <property type="evidence" value="ECO:0007669"/>
    <property type="project" value="InterPro"/>
</dbReference>
<evidence type="ECO:0000256" key="3">
    <source>
        <dbReference type="ARBA" id="ARBA00022723"/>
    </source>
</evidence>
<evidence type="ECO:0000256" key="1">
    <source>
        <dbReference type="ARBA" id="ARBA00022448"/>
    </source>
</evidence>
<feature type="binding site" description="axial binding residue" evidence="6">
    <location>
        <position position="138"/>
    </location>
    <ligand>
        <name>heme c</name>
        <dbReference type="ChEBI" id="CHEBI:61717"/>
    </ligand>
    <ligandPart>
        <name>Fe</name>
        <dbReference type="ChEBI" id="CHEBI:18248"/>
    </ligandPart>
</feature>
<dbReference type="PIRSF" id="PIRSF000027">
    <property type="entry name" value="Cytc_c_prime"/>
    <property type="match status" value="1"/>
</dbReference>
<name>A0A8J3DW38_9HYPH</name>
<dbReference type="GO" id="GO:0022900">
    <property type="term" value="P:electron transport chain"/>
    <property type="evidence" value="ECO:0007669"/>
    <property type="project" value="InterPro"/>
</dbReference>
<dbReference type="InterPro" id="IPR002321">
    <property type="entry name" value="Cyt_c_II"/>
</dbReference>
<dbReference type="InterPro" id="IPR010980">
    <property type="entry name" value="Cyt_c/b562"/>
</dbReference>
<dbReference type="GO" id="GO:0009055">
    <property type="term" value="F:electron transfer activity"/>
    <property type="evidence" value="ECO:0007669"/>
    <property type="project" value="InterPro"/>
</dbReference>
<dbReference type="SUPFAM" id="SSF47175">
    <property type="entry name" value="Cytochromes"/>
    <property type="match status" value="1"/>
</dbReference>
<feature type="chain" id="PRO_5035275409" evidence="8">
    <location>
        <begin position="21"/>
        <end position="145"/>
    </location>
</feature>
<evidence type="ECO:0000256" key="6">
    <source>
        <dbReference type="PIRSR" id="PIRSR000027-1"/>
    </source>
</evidence>
<proteinExistence type="predicted"/>
<dbReference type="AlphaFoldDB" id="A0A8J3DW38"/>
<keyword evidence="2 7" id="KW-0349">Heme</keyword>
<keyword evidence="8" id="KW-0732">Signal</keyword>
<sequence>MKKIVLTASLLAMSFGMAHADPIADRQALMKDMGRAVGSVAKIAKGEQPFDAAAVKAAFATMAADAKKLDADTLFPDGTQTGGDTEASPKIWEDRPGFKTLIAKYQTDTAAAVAEDPQDLAAFQAQFRTVTANCGSCHQNYRVKK</sequence>
<gene>
    <name evidence="9" type="ORF">GCM10016234_03540</name>
</gene>
<keyword evidence="5 6" id="KW-0408">Iron</keyword>
<dbReference type="GO" id="GO:0042597">
    <property type="term" value="C:periplasmic space"/>
    <property type="evidence" value="ECO:0007669"/>
    <property type="project" value="InterPro"/>
</dbReference>
<evidence type="ECO:0000313" key="9">
    <source>
        <dbReference type="EMBL" id="GHD06313.1"/>
    </source>
</evidence>
<keyword evidence="1" id="KW-0813">Transport</keyword>
<keyword evidence="10" id="KW-1185">Reference proteome</keyword>
<feature type="binding site" description="covalent" evidence="7">
    <location>
        <position position="134"/>
    </location>
    <ligand>
        <name>heme c</name>
        <dbReference type="ChEBI" id="CHEBI:61717"/>
    </ligand>
</feature>
<dbReference type="EMBL" id="BMZQ01000001">
    <property type="protein sequence ID" value="GHD06313.1"/>
    <property type="molecule type" value="Genomic_DNA"/>
</dbReference>
<evidence type="ECO:0000256" key="4">
    <source>
        <dbReference type="ARBA" id="ARBA00022982"/>
    </source>
</evidence>
<keyword evidence="4" id="KW-0249">Electron transport</keyword>
<evidence type="ECO:0000256" key="8">
    <source>
        <dbReference type="SAM" id="SignalP"/>
    </source>
</evidence>
<comment type="PTM">
    <text evidence="7">Binds 1 heme group per subunit.</text>
</comment>
<comment type="caution">
    <text evidence="9">The sequence shown here is derived from an EMBL/GenBank/DDBJ whole genome shotgun (WGS) entry which is preliminary data.</text>
</comment>
<reference evidence="9" key="2">
    <citation type="submission" date="2020-09" db="EMBL/GenBank/DDBJ databases">
        <authorList>
            <person name="Sun Q."/>
            <person name="Kim S."/>
        </authorList>
    </citation>
    <scope>NUCLEOTIDE SEQUENCE</scope>
    <source>
        <strain evidence="9">KCTC 42249</strain>
    </source>
</reference>
<protein>
    <submittedName>
        <fullName evidence="9">Cytochrome C556</fullName>
    </submittedName>
</protein>
<accession>A0A8J3DW38</accession>
<dbReference type="RefSeq" id="WP_189501273.1">
    <property type="nucleotide sequence ID" value="NZ_BMZQ01000001.1"/>
</dbReference>
<dbReference type="InterPro" id="IPR012127">
    <property type="entry name" value="Cyt_c_prime"/>
</dbReference>
<evidence type="ECO:0000256" key="5">
    <source>
        <dbReference type="ARBA" id="ARBA00023004"/>
    </source>
</evidence>
<feature type="signal peptide" evidence="8">
    <location>
        <begin position="1"/>
        <end position="20"/>
    </location>
</feature>
<reference evidence="9" key="1">
    <citation type="journal article" date="2014" name="Int. J. Syst. Evol. Microbiol.">
        <title>Complete genome sequence of Corynebacterium casei LMG S-19264T (=DSM 44701T), isolated from a smear-ripened cheese.</title>
        <authorList>
            <consortium name="US DOE Joint Genome Institute (JGI-PGF)"/>
            <person name="Walter F."/>
            <person name="Albersmeier A."/>
            <person name="Kalinowski J."/>
            <person name="Ruckert C."/>
        </authorList>
    </citation>
    <scope>NUCLEOTIDE SEQUENCE</scope>
    <source>
        <strain evidence="9">KCTC 42249</strain>
    </source>
</reference>
<dbReference type="Pfam" id="PF01322">
    <property type="entry name" value="Cytochrom_C_2"/>
    <property type="match status" value="1"/>
</dbReference>
<dbReference type="GO" id="GO:0005506">
    <property type="term" value="F:iron ion binding"/>
    <property type="evidence" value="ECO:0007669"/>
    <property type="project" value="InterPro"/>
</dbReference>
<dbReference type="Proteomes" id="UP000630142">
    <property type="component" value="Unassembled WGS sequence"/>
</dbReference>
<evidence type="ECO:0000256" key="2">
    <source>
        <dbReference type="ARBA" id="ARBA00022617"/>
    </source>
</evidence>
<keyword evidence="3 6" id="KW-0479">Metal-binding</keyword>
<evidence type="ECO:0000313" key="10">
    <source>
        <dbReference type="Proteomes" id="UP000630142"/>
    </source>
</evidence>
<feature type="binding site" description="covalent" evidence="7">
    <location>
        <position position="137"/>
    </location>
    <ligand>
        <name>heme c</name>
        <dbReference type="ChEBI" id="CHEBI:61717"/>
    </ligand>
</feature>
<dbReference type="Gene3D" id="1.20.120.10">
    <property type="entry name" value="Cytochrome c/b562"/>
    <property type="match status" value="1"/>
</dbReference>
<evidence type="ECO:0000256" key="7">
    <source>
        <dbReference type="PIRSR" id="PIRSR000027-2"/>
    </source>
</evidence>
<dbReference type="PROSITE" id="PS51009">
    <property type="entry name" value="CYTCII"/>
    <property type="match status" value="1"/>
</dbReference>